<feature type="transmembrane region" description="Helical" evidence="1">
    <location>
        <begin position="79"/>
        <end position="100"/>
    </location>
</feature>
<keyword evidence="3" id="KW-1185">Reference proteome</keyword>
<name>A0A285ZYZ0_9SPHI</name>
<proteinExistence type="predicted"/>
<evidence type="ECO:0000313" key="2">
    <source>
        <dbReference type="EMBL" id="SOD14863.1"/>
    </source>
</evidence>
<dbReference type="RefSeq" id="WP_097131116.1">
    <property type="nucleotide sequence ID" value="NZ_OCMT01000002.1"/>
</dbReference>
<keyword evidence="1" id="KW-0812">Transmembrane</keyword>
<dbReference type="Proteomes" id="UP000219281">
    <property type="component" value="Unassembled WGS sequence"/>
</dbReference>
<keyword evidence="1" id="KW-1133">Transmembrane helix</keyword>
<feature type="transmembrane region" description="Helical" evidence="1">
    <location>
        <begin position="12"/>
        <end position="34"/>
    </location>
</feature>
<dbReference type="AlphaFoldDB" id="A0A285ZYZ0"/>
<accession>A0A285ZYZ0</accession>
<evidence type="ECO:0000256" key="1">
    <source>
        <dbReference type="SAM" id="Phobius"/>
    </source>
</evidence>
<protein>
    <submittedName>
        <fullName evidence="2">Uncharacterized protein</fullName>
    </submittedName>
</protein>
<feature type="transmembrane region" description="Helical" evidence="1">
    <location>
        <begin position="46"/>
        <end position="67"/>
    </location>
</feature>
<evidence type="ECO:0000313" key="3">
    <source>
        <dbReference type="Proteomes" id="UP000219281"/>
    </source>
</evidence>
<gene>
    <name evidence="2" type="ORF">SAMN06297358_1824</name>
</gene>
<dbReference type="OrthoDB" id="886692at2"/>
<sequence>MSEQNNQSSKSPHILNTSANLLGFCFVVLTSSKITKMSEASYIDEGATLAIVSFMSSCLLSFLAIRNKSQQRSTRLEKLADVLFLCGLIILFLTTILIAFNVI</sequence>
<reference evidence="3" key="1">
    <citation type="submission" date="2017-09" db="EMBL/GenBank/DDBJ databases">
        <authorList>
            <person name="Varghese N."/>
            <person name="Submissions S."/>
        </authorList>
    </citation>
    <scope>NUCLEOTIDE SEQUENCE [LARGE SCALE GENOMIC DNA]</scope>
    <source>
        <strain evidence="3">CGMCC 1.12803</strain>
    </source>
</reference>
<dbReference type="EMBL" id="OCMT01000002">
    <property type="protein sequence ID" value="SOD14863.1"/>
    <property type="molecule type" value="Genomic_DNA"/>
</dbReference>
<keyword evidence="1" id="KW-0472">Membrane</keyword>
<organism evidence="2 3">
    <name type="scientific">Pedobacter xixiisoli</name>
    <dbReference type="NCBI Taxonomy" id="1476464"/>
    <lineage>
        <taxon>Bacteria</taxon>
        <taxon>Pseudomonadati</taxon>
        <taxon>Bacteroidota</taxon>
        <taxon>Sphingobacteriia</taxon>
        <taxon>Sphingobacteriales</taxon>
        <taxon>Sphingobacteriaceae</taxon>
        <taxon>Pedobacter</taxon>
    </lineage>
</organism>